<dbReference type="GO" id="GO:0000403">
    <property type="term" value="F:Y-form DNA binding"/>
    <property type="evidence" value="ECO:0007669"/>
    <property type="project" value="TreeGrafter"/>
</dbReference>
<feature type="region of interest" description="Disordered" evidence="1">
    <location>
        <begin position="104"/>
        <end position="126"/>
    </location>
</feature>
<dbReference type="EMBL" id="MCFA01000087">
    <property type="protein sequence ID" value="ORY09394.1"/>
    <property type="molecule type" value="Genomic_DNA"/>
</dbReference>
<dbReference type="InterPro" id="IPR012337">
    <property type="entry name" value="RNaseH-like_sf"/>
</dbReference>
<dbReference type="Proteomes" id="UP000193144">
    <property type="component" value="Unassembled WGS sequence"/>
</dbReference>
<organism evidence="3 4">
    <name type="scientific">Clohesyomyces aquaticus</name>
    <dbReference type="NCBI Taxonomy" id="1231657"/>
    <lineage>
        <taxon>Eukaryota</taxon>
        <taxon>Fungi</taxon>
        <taxon>Dikarya</taxon>
        <taxon>Ascomycota</taxon>
        <taxon>Pezizomycotina</taxon>
        <taxon>Dothideomycetes</taxon>
        <taxon>Pleosporomycetidae</taxon>
        <taxon>Pleosporales</taxon>
        <taxon>Lindgomycetaceae</taxon>
        <taxon>Clohesyomyces</taxon>
    </lineage>
</organism>
<dbReference type="AlphaFoldDB" id="A0A1Y1ZGU6"/>
<dbReference type="GO" id="GO:0004520">
    <property type="term" value="F:DNA endonuclease activity"/>
    <property type="evidence" value="ECO:0007669"/>
    <property type="project" value="TreeGrafter"/>
</dbReference>
<reference evidence="3 4" key="1">
    <citation type="submission" date="2016-07" db="EMBL/GenBank/DDBJ databases">
        <title>Pervasive Adenine N6-methylation of Active Genes in Fungi.</title>
        <authorList>
            <consortium name="DOE Joint Genome Institute"/>
            <person name="Mondo S.J."/>
            <person name="Dannebaum R.O."/>
            <person name="Kuo R.C."/>
            <person name="Labutti K."/>
            <person name="Haridas S."/>
            <person name="Kuo A."/>
            <person name="Salamov A."/>
            <person name="Ahrendt S.R."/>
            <person name="Lipzen A."/>
            <person name="Sullivan W."/>
            <person name="Andreopoulos W.B."/>
            <person name="Clum A."/>
            <person name="Lindquist E."/>
            <person name="Daum C."/>
            <person name="Ramamoorthy G.K."/>
            <person name="Gryganskyi A."/>
            <person name="Culley D."/>
            <person name="Magnuson J.K."/>
            <person name="James T.Y."/>
            <person name="O'Malley M.A."/>
            <person name="Stajich J.E."/>
            <person name="Spatafora J.W."/>
            <person name="Visel A."/>
            <person name="Grigoriev I.V."/>
        </authorList>
    </citation>
    <scope>NUCLEOTIDE SEQUENCE [LARGE SCALE GENOMIC DNA]</scope>
    <source>
        <strain evidence="3 4">CBS 115471</strain>
    </source>
</reference>
<gene>
    <name evidence="3" type="ORF">BCR34DRAFT_487398</name>
</gene>
<dbReference type="InterPro" id="IPR003034">
    <property type="entry name" value="SAP_dom"/>
</dbReference>
<dbReference type="InterPro" id="IPR015242">
    <property type="entry name" value="Ydc2_cat"/>
</dbReference>
<proteinExistence type="predicted"/>
<dbReference type="PANTHER" id="PTHR28072:SF1">
    <property type="entry name" value="CRUCIFORM CUTTING ENDONUCLEASE 1, MITOCHONDRIAL-RELATED"/>
    <property type="match status" value="1"/>
</dbReference>
<dbReference type="CDD" id="cd16963">
    <property type="entry name" value="CCE1"/>
    <property type="match status" value="1"/>
</dbReference>
<protein>
    <submittedName>
        <fullName evidence="3">Mitochondrial resolvase Ydc2</fullName>
    </submittedName>
</protein>
<feature type="domain" description="SAP" evidence="2">
    <location>
        <begin position="5"/>
        <end position="39"/>
    </location>
</feature>
<evidence type="ECO:0000259" key="2">
    <source>
        <dbReference type="PROSITE" id="PS50800"/>
    </source>
</evidence>
<comment type="caution">
    <text evidence="3">The sequence shown here is derived from an EMBL/GenBank/DDBJ whole genome shotgun (WGS) entry which is preliminary data.</text>
</comment>
<dbReference type="PROSITE" id="PS50800">
    <property type="entry name" value="SAP"/>
    <property type="match status" value="1"/>
</dbReference>
<dbReference type="STRING" id="1231657.A0A1Y1ZGU6"/>
<sequence length="378" mass="41949">MAPKAAKLTVGFLKSLLTQIGSATGGRKDVLLSRLAQDLNRPRLTVEQGSNKTMRILSIDMGIKNLAFCIADVKCHEPVSKQDNGIEMSVAAWRRLDVAQEVSRLQTPPTRTASDAVEDEDSEDPYTPAALSRTAFNLLQNTLLPYNPDLILIERQRWRSGGGSAVQQWTVRVNTLEGMLWAILTALRAEPIKSGKSTASRVANRHDYQIFGVDPKRVGNFWVGDEVKAKTPKRSTKLDDELLLGPDGELEEIVGGPTKAAKTLSRGQVEKKARIKLVRSWLDSHESMSTAPTAQDPDDVLLSKPLISFSFSEDADLTRQLLCATSYAKERKRSTAIGVSRLKKLDDFTDCFLQAVAWVAWEQNRRMIAEKWSAEEGQ</sequence>
<keyword evidence="4" id="KW-1185">Reference proteome</keyword>
<dbReference type="SUPFAM" id="SSF53098">
    <property type="entry name" value="Ribonuclease H-like"/>
    <property type="match status" value="1"/>
</dbReference>
<dbReference type="InterPro" id="IPR039197">
    <property type="entry name" value="Mrs1/Cce1"/>
</dbReference>
<dbReference type="InterPro" id="IPR036397">
    <property type="entry name" value="RNaseH_sf"/>
</dbReference>
<dbReference type="Pfam" id="PF09159">
    <property type="entry name" value="Ydc2-catalyt"/>
    <property type="match status" value="1"/>
</dbReference>
<evidence type="ECO:0000313" key="4">
    <source>
        <dbReference type="Proteomes" id="UP000193144"/>
    </source>
</evidence>
<dbReference type="OrthoDB" id="5552842at2759"/>
<dbReference type="Gene3D" id="3.30.420.10">
    <property type="entry name" value="Ribonuclease H-like superfamily/Ribonuclease H"/>
    <property type="match status" value="1"/>
</dbReference>
<accession>A0A1Y1ZGU6</accession>
<dbReference type="GO" id="GO:0000402">
    <property type="term" value="F:crossed form four-way junction DNA binding"/>
    <property type="evidence" value="ECO:0007669"/>
    <property type="project" value="TreeGrafter"/>
</dbReference>
<dbReference type="PANTHER" id="PTHR28072">
    <property type="entry name" value="CRUCIFORM CUTTING ENDONUCLEASE 1, MITOCHONDRIAL-RELATED"/>
    <property type="match status" value="1"/>
</dbReference>
<name>A0A1Y1ZGU6_9PLEO</name>
<evidence type="ECO:0000256" key="1">
    <source>
        <dbReference type="SAM" id="MobiDB-lite"/>
    </source>
</evidence>
<dbReference type="GO" id="GO:0005739">
    <property type="term" value="C:mitochondrion"/>
    <property type="evidence" value="ECO:0007669"/>
    <property type="project" value="TreeGrafter"/>
</dbReference>
<dbReference type="GO" id="GO:0070336">
    <property type="term" value="F:flap-structured DNA binding"/>
    <property type="evidence" value="ECO:0007669"/>
    <property type="project" value="TreeGrafter"/>
</dbReference>
<evidence type="ECO:0000313" key="3">
    <source>
        <dbReference type="EMBL" id="ORY09394.1"/>
    </source>
</evidence>
<dbReference type="SMART" id="SM00513">
    <property type="entry name" value="SAP"/>
    <property type="match status" value="1"/>
</dbReference>